<evidence type="ECO:0000313" key="2">
    <source>
        <dbReference type="EMBL" id="JAD46203.1"/>
    </source>
</evidence>
<evidence type="ECO:0000256" key="1">
    <source>
        <dbReference type="SAM" id="MobiDB-lite"/>
    </source>
</evidence>
<accession>A0A0A9A8F7</accession>
<dbReference type="AlphaFoldDB" id="A0A0A9A8F7"/>
<protein>
    <submittedName>
        <fullName evidence="2">Uncharacterized protein</fullName>
    </submittedName>
</protein>
<reference evidence="2" key="1">
    <citation type="submission" date="2014-09" db="EMBL/GenBank/DDBJ databases">
        <authorList>
            <person name="Magalhaes I.L.F."/>
            <person name="Oliveira U."/>
            <person name="Santos F.R."/>
            <person name="Vidigal T.H.D.A."/>
            <person name="Brescovit A.D."/>
            <person name="Santos A.J."/>
        </authorList>
    </citation>
    <scope>NUCLEOTIDE SEQUENCE</scope>
    <source>
        <tissue evidence="2">Shoot tissue taken approximately 20 cm above the soil surface</tissue>
    </source>
</reference>
<feature type="region of interest" description="Disordered" evidence="1">
    <location>
        <begin position="1"/>
        <end position="57"/>
    </location>
</feature>
<sequence>MGARTSTLSTMATDPTMGFQDYPWDHPEHPRALRSPAPRWGLPGASSSGTPSSSLVG</sequence>
<feature type="compositionally biased region" description="Low complexity" evidence="1">
    <location>
        <begin position="41"/>
        <end position="57"/>
    </location>
</feature>
<organism evidence="2">
    <name type="scientific">Arundo donax</name>
    <name type="common">Giant reed</name>
    <name type="synonym">Donax arundinaceus</name>
    <dbReference type="NCBI Taxonomy" id="35708"/>
    <lineage>
        <taxon>Eukaryota</taxon>
        <taxon>Viridiplantae</taxon>
        <taxon>Streptophyta</taxon>
        <taxon>Embryophyta</taxon>
        <taxon>Tracheophyta</taxon>
        <taxon>Spermatophyta</taxon>
        <taxon>Magnoliopsida</taxon>
        <taxon>Liliopsida</taxon>
        <taxon>Poales</taxon>
        <taxon>Poaceae</taxon>
        <taxon>PACMAD clade</taxon>
        <taxon>Arundinoideae</taxon>
        <taxon>Arundineae</taxon>
        <taxon>Arundo</taxon>
    </lineage>
</organism>
<feature type="compositionally biased region" description="Polar residues" evidence="1">
    <location>
        <begin position="1"/>
        <end position="13"/>
    </location>
</feature>
<dbReference type="EMBL" id="GBRH01251692">
    <property type="protein sequence ID" value="JAD46203.1"/>
    <property type="molecule type" value="Transcribed_RNA"/>
</dbReference>
<proteinExistence type="predicted"/>
<reference evidence="2" key="2">
    <citation type="journal article" date="2015" name="Data Brief">
        <title>Shoot transcriptome of the giant reed, Arundo donax.</title>
        <authorList>
            <person name="Barrero R.A."/>
            <person name="Guerrero F.D."/>
            <person name="Moolhuijzen P."/>
            <person name="Goolsby J.A."/>
            <person name="Tidwell J."/>
            <person name="Bellgard S.E."/>
            <person name="Bellgard M.I."/>
        </authorList>
    </citation>
    <scope>NUCLEOTIDE SEQUENCE</scope>
    <source>
        <tissue evidence="2">Shoot tissue taken approximately 20 cm above the soil surface</tissue>
    </source>
</reference>
<name>A0A0A9A8F7_ARUDO</name>